<keyword evidence="2" id="KW-1185">Reference proteome</keyword>
<accession>A0A427XIF2</accession>
<evidence type="ECO:0000313" key="1">
    <source>
        <dbReference type="EMBL" id="RSH78689.1"/>
    </source>
</evidence>
<proteinExistence type="predicted"/>
<evidence type="ECO:0000313" key="2">
    <source>
        <dbReference type="Proteomes" id="UP000279236"/>
    </source>
</evidence>
<sequence>MLSKRAVGPTQSSDPLAVCPLLETSGTRFVRLAPANDPSVALVIRPAPARPLQIGGEDKLYRARDVGARLGPDTGTHFETWKASKKTGACSQLGLYI</sequence>
<dbReference type="EMBL" id="RSCE01000012">
    <property type="protein sequence ID" value="RSH78689.1"/>
    <property type="molecule type" value="Genomic_DNA"/>
</dbReference>
<dbReference type="RefSeq" id="XP_028473836.1">
    <property type="nucleotide sequence ID" value="XM_028618158.1"/>
</dbReference>
<gene>
    <name evidence="1" type="ORF">EHS24_002418</name>
</gene>
<dbReference type="Proteomes" id="UP000279236">
    <property type="component" value="Unassembled WGS sequence"/>
</dbReference>
<protein>
    <submittedName>
        <fullName evidence="1">Uncharacterized protein</fullName>
    </submittedName>
</protein>
<reference evidence="1 2" key="1">
    <citation type="submission" date="2018-11" db="EMBL/GenBank/DDBJ databases">
        <title>Genome sequence of Apiotrichum porosum DSM 27194.</title>
        <authorList>
            <person name="Aliyu H."/>
            <person name="Gorte O."/>
            <person name="Ochsenreither K."/>
        </authorList>
    </citation>
    <scope>NUCLEOTIDE SEQUENCE [LARGE SCALE GENOMIC DNA]</scope>
    <source>
        <strain evidence="1 2">DSM 27194</strain>
    </source>
</reference>
<organism evidence="1 2">
    <name type="scientific">Apiotrichum porosum</name>
    <dbReference type="NCBI Taxonomy" id="105984"/>
    <lineage>
        <taxon>Eukaryota</taxon>
        <taxon>Fungi</taxon>
        <taxon>Dikarya</taxon>
        <taxon>Basidiomycota</taxon>
        <taxon>Agaricomycotina</taxon>
        <taxon>Tremellomycetes</taxon>
        <taxon>Trichosporonales</taxon>
        <taxon>Trichosporonaceae</taxon>
        <taxon>Apiotrichum</taxon>
    </lineage>
</organism>
<name>A0A427XIF2_9TREE</name>
<comment type="caution">
    <text evidence="1">The sequence shown here is derived from an EMBL/GenBank/DDBJ whole genome shotgun (WGS) entry which is preliminary data.</text>
</comment>
<dbReference type="GeneID" id="39586961"/>
<dbReference type="AlphaFoldDB" id="A0A427XIF2"/>